<dbReference type="Gene3D" id="1.10.530.10">
    <property type="match status" value="1"/>
</dbReference>
<dbReference type="PANTHER" id="PTHR33308:SF9">
    <property type="entry name" value="PEPTIDOGLYCAN HYDROLASE FLGJ"/>
    <property type="match status" value="1"/>
</dbReference>
<keyword evidence="1 3" id="KW-0378">Hydrolase</keyword>
<dbReference type="RefSeq" id="WP_015254289.1">
    <property type="nucleotide sequence ID" value="NZ_CAJRAY010000092.1"/>
</dbReference>
<sequence>MTREQFFRTLAPIAIRVRREGSPLFVSVRLAQNLLETGGVIPFWNNVCGIKVGSGKPNAHWRGKTVNRSTWEVRDGRNVFESADFRAYDSIYDCYKDQDLLLRLPRYAPVRAADEPEKQARALQASGYATDPRYADKLIDIMNAHGLRRYDREADEVPEGAMPVAIEIDGSKIGDGCAIDGITWGPARAIGEALGASVGWNNGEVLINGEPWPTKVFGSAGFVPVRRLAETLGARVVWDGAGRKVIIRR</sequence>
<protein>
    <submittedName>
        <fullName evidence="3">Peptidoglycan hydrolase, glycoside hydrolase family 73 protein</fullName>
        <ecNumber evidence="3">3.2.1.96</ecNumber>
    </submittedName>
</protein>
<dbReference type="PANTHER" id="PTHR33308">
    <property type="entry name" value="PEPTIDOGLYCAN HYDROLASE FLGJ"/>
    <property type="match status" value="1"/>
</dbReference>
<keyword evidence="4" id="KW-1185">Reference proteome</keyword>
<dbReference type="Proteomes" id="UP000681526">
    <property type="component" value="Unassembled WGS sequence"/>
</dbReference>
<evidence type="ECO:0000313" key="4">
    <source>
        <dbReference type="Proteomes" id="UP000681526"/>
    </source>
</evidence>
<dbReference type="SMART" id="SM00047">
    <property type="entry name" value="LYZ2"/>
    <property type="match status" value="1"/>
</dbReference>
<dbReference type="EC" id="3.2.1.96" evidence="3"/>
<evidence type="ECO:0000256" key="1">
    <source>
        <dbReference type="ARBA" id="ARBA00022801"/>
    </source>
</evidence>
<dbReference type="SUPFAM" id="SSF55383">
    <property type="entry name" value="Copper amine oxidase, domain N"/>
    <property type="match status" value="1"/>
</dbReference>
<evidence type="ECO:0000313" key="3">
    <source>
        <dbReference type="EMBL" id="CAG5092366.1"/>
    </source>
</evidence>
<dbReference type="GO" id="GO:0033925">
    <property type="term" value="F:mannosyl-glycoprotein endo-beta-N-acetylglucosaminidase activity"/>
    <property type="evidence" value="ECO:0007669"/>
    <property type="project" value="UniProtKB-EC"/>
</dbReference>
<comment type="caution">
    <text evidence="3">The sequence shown here is derived from an EMBL/GenBank/DDBJ whole genome shotgun (WGS) entry which is preliminary data.</text>
</comment>
<dbReference type="InterPro" id="IPR051056">
    <property type="entry name" value="Glycosyl_Hydrolase_73"/>
</dbReference>
<accession>A0ABM8V8Q0</accession>
<evidence type="ECO:0000259" key="2">
    <source>
        <dbReference type="SMART" id="SM00047"/>
    </source>
</evidence>
<name>A0ABM8V8Q0_THEXY</name>
<proteinExistence type="predicted"/>
<keyword evidence="3" id="KW-0326">Glycosidase</keyword>
<organism evidence="3 4">
    <name type="scientific">Thermobacillus xylanilyticus</name>
    <dbReference type="NCBI Taxonomy" id="76633"/>
    <lineage>
        <taxon>Bacteria</taxon>
        <taxon>Bacillati</taxon>
        <taxon>Bacillota</taxon>
        <taxon>Bacilli</taxon>
        <taxon>Bacillales</taxon>
        <taxon>Paenibacillaceae</taxon>
        <taxon>Thermobacillus</taxon>
    </lineage>
</organism>
<dbReference type="InterPro" id="IPR002901">
    <property type="entry name" value="MGlyc_endo_b_GlcNAc-like_dom"/>
</dbReference>
<dbReference type="InterPro" id="IPR036582">
    <property type="entry name" value="Mao_N_sf"/>
</dbReference>
<dbReference type="Pfam" id="PF01832">
    <property type="entry name" value="Glucosaminidase"/>
    <property type="match status" value="1"/>
</dbReference>
<gene>
    <name evidence="3" type="primary">txxe 2636-flgJ</name>
    <name evidence="3" type="ORF">TXXE_18065</name>
</gene>
<reference evidence="3 4" key="1">
    <citation type="submission" date="2021-04" db="EMBL/GenBank/DDBJ databases">
        <authorList>
            <person name="Rakotoarivonina H."/>
        </authorList>
    </citation>
    <scope>NUCLEOTIDE SEQUENCE [LARGE SCALE GENOMIC DNA]</scope>
    <source>
        <strain evidence="3 4">XE</strain>
    </source>
</reference>
<dbReference type="EMBL" id="CAJRAY010000092">
    <property type="protein sequence ID" value="CAG5092366.1"/>
    <property type="molecule type" value="Genomic_DNA"/>
</dbReference>
<feature type="domain" description="Mannosyl-glycoprotein endo-beta-N-acetylglucosamidase-like" evidence="2">
    <location>
        <begin position="2"/>
        <end position="151"/>
    </location>
</feature>